<dbReference type="InterPro" id="IPR011006">
    <property type="entry name" value="CheY-like_superfamily"/>
</dbReference>
<dbReference type="Pfam" id="PF00512">
    <property type="entry name" value="HisKA"/>
    <property type="match status" value="1"/>
</dbReference>
<dbReference type="EMBL" id="FNVG01000026">
    <property type="protein sequence ID" value="SEG64286.1"/>
    <property type="molecule type" value="Genomic_DNA"/>
</dbReference>
<evidence type="ECO:0000256" key="13">
    <source>
        <dbReference type="ARBA" id="ARBA00023012"/>
    </source>
</evidence>
<dbReference type="SMART" id="SM00073">
    <property type="entry name" value="HPT"/>
    <property type="match status" value="1"/>
</dbReference>
<dbReference type="SMART" id="SM00448">
    <property type="entry name" value="REC"/>
    <property type="match status" value="1"/>
</dbReference>
<dbReference type="Gene3D" id="3.30.565.10">
    <property type="entry name" value="Histidine kinase-like ATPase, C-terminal domain"/>
    <property type="match status" value="1"/>
</dbReference>
<feature type="modified residue" description="Phosphohistidine" evidence="15">
    <location>
        <position position="874"/>
    </location>
</feature>
<comment type="catalytic activity">
    <reaction evidence="1">
        <text>ATP + protein L-histidine = ADP + protein N-phospho-L-histidine.</text>
        <dbReference type="EC" id="2.7.13.3"/>
    </reaction>
</comment>
<keyword evidence="8" id="KW-0547">Nucleotide-binding</keyword>
<feature type="modified residue" description="4-aspartylphosphate" evidence="16">
    <location>
        <position position="715"/>
    </location>
</feature>
<dbReference type="PRINTS" id="PR00344">
    <property type="entry name" value="BCTRLSENSOR"/>
</dbReference>
<comment type="subcellular location">
    <subcellularLocation>
        <location evidence="2">Cell membrane</location>
        <topology evidence="2">Multi-pass membrane protein</topology>
    </subcellularLocation>
</comment>
<evidence type="ECO:0000256" key="2">
    <source>
        <dbReference type="ARBA" id="ARBA00004651"/>
    </source>
</evidence>
<dbReference type="PANTHER" id="PTHR45339:SF5">
    <property type="entry name" value="HISTIDINE KINASE"/>
    <property type="match status" value="1"/>
</dbReference>
<evidence type="ECO:0000256" key="14">
    <source>
        <dbReference type="ARBA" id="ARBA00023136"/>
    </source>
</evidence>
<evidence type="ECO:0000256" key="18">
    <source>
        <dbReference type="SAM" id="Phobius"/>
    </source>
</evidence>
<dbReference type="SMART" id="SM00387">
    <property type="entry name" value="HATPase_c"/>
    <property type="match status" value="1"/>
</dbReference>
<keyword evidence="9 23" id="KW-0418">Kinase</keyword>
<evidence type="ECO:0000256" key="5">
    <source>
        <dbReference type="ARBA" id="ARBA00022553"/>
    </source>
</evidence>
<dbReference type="PROSITE" id="PS50110">
    <property type="entry name" value="RESPONSE_REGULATORY"/>
    <property type="match status" value="1"/>
</dbReference>
<dbReference type="SUPFAM" id="SSF47384">
    <property type="entry name" value="Homodimeric domain of signal transducing histidine kinase"/>
    <property type="match status" value="1"/>
</dbReference>
<evidence type="ECO:0000256" key="9">
    <source>
        <dbReference type="ARBA" id="ARBA00022777"/>
    </source>
</evidence>
<feature type="transmembrane region" description="Helical" evidence="18">
    <location>
        <begin position="6"/>
        <end position="29"/>
    </location>
</feature>
<dbReference type="Gene3D" id="3.40.50.2300">
    <property type="match status" value="1"/>
</dbReference>
<feature type="domain" description="HAMP" evidence="21">
    <location>
        <begin position="198"/>
        <end position="250"/>
    </location>
</feature>
<evidence type="ECO:0000256" key="4">
    <source>
        <dbReference type="ARBA" id="ARBA00022475"/>
    </source>
</evidence>
<evidence type="ECO:0000259" key="19">
    <source>
        <dbReference type="PROSITE" id="PS50109"/>
    </source>
</evidence>
<dbReference type="Pfam" id="PF02518">
    <property type="entry name" value="HATPase_c"/>
    <property type="match status" value="1"/>
</dbReference>
<dbReference type="SMART" id="SM00304">
    <property type="entry name" value="HAMP"/>
    <property type="match status" value="1"/>
</dbReference>
<keyword evidence="6" id="KW-0808">Transferase</keyword>
<dbReference type="OrthoDB" id="9810730at2"/>
<dbReference type="CDD" id="cd06225">
    <property type="entry name" value="HAMP"/>
    <property type="match status" value="1"/>
</dbReference>
<evidence type="ECO:0000256" key="15">
    <source>
        <dbReference type="PROSITE-ProRule" id="PRU00110"/>
    </source>
</evidence>
<feature type="domain" description="Histidine kinase" evidence="19">
    <location>
        <begin position="297"/>
        <end position="518"/>
    </location>
</feature>
<feature type="domain" description="HPt" evidence="22">
    <location>
        <begin position="833"/>
        <end position="926"/>
    </location>
</feature>
<gene>
    <name evidence="23" type="ORF">SAMN04488244_1266</name>
</gene>
<keyword evidence="5 16" id="KW-0597">Phosphoprotein</keyword>
<dbReference type="InterPro" id="IPR003594">
    <property type="entry name" value="HATPase_dom"/>
</dbReference>
<evidence type="ECO:0000256" key="11">
    <source>
        <dbReference type="ARBA" id="ARBA00022840"/>
    </source>
</evidence>
<feature type="coiled-coil region" evidence="17">
    <location>
        <begin position="256"/>
        <end position="287"/>
    </location>
</feature>
<dbReference type="FunFam" id="3.30.565.10:FF:000010">
    <property type="entry name" value="Sensor histidine kinase RcsC"/>
    <property type="match status" value="1"/>
</dbReference>
<accession>A0A1H6BVQ4</accession>
<evidence type="ECO:0000313" key="24">
    <source>
        <dbReference type="Proteomes" id="UP000236721"/>
    </source>
</evidence>
<dbReference type="Pfam" id="PF00672">
    <property type="entry name" value="HAMP"/>
    <property type="match status" value="1"/>
</dbReference>
<dbReference type="Gene3D" id="1.10.287.130">
    <property type="match status" value="1"/>
</dbReference>
<evidence type="ECO:0000256" key="3">
    <source>
        <dbReference type="ARBA" id="ARBA00012438"/>
    </source>
</evidence>
<dbReference type="InterPro" id="IPR008207">
    <property type="entry name" value="Sig_transdc_His_kin_Hpt_dom"/>
</dbReference>
<dbReference type="Pfam" id="PF09984">
    <property type="entry name" value="sCache_4"/>
    <property type="match status" value="1"/>
</dbReference>
<dbReference type="CDD" id="cd00082">
    <property type="entry name" value="HisKA"/>
    <property type="match status" value="1"/>
</dbReference>
<keyword evidence="11" id="KW-0067">ATP-binding</keyword>
<evidence type="ECO:0000256" key="8">
    <source>
        <dbReference type="ARBA" id="ARBA00022741"/>
    </source>
</evidence>
<dbReference type="CDD" id="cd16922">
    <property type="entry name" value="HATPase_EvgS-ArcB-TorS-like"/>
    <property type="match status" value="1"/>
</dbReference>
<dbReference type="PANTHER" id="PTHR45339">
    <property type="entry name" value="HYBRID SIGNAL TRANSDUCTION HISTIDINE KINASE J"/>
    <property type="match status" value="1"/>
</dbReference>
<keyword evidence="13" id="KW-0902">Two-component regulatory system</keyword>
<dbReference type="InterPro" id="IPR003661">
    <property type="entry name" value="HisK_dim/P_dom"/>
</dbReference>
<evidence type="ECO:0000256" key="12">
    <source>
        <dbReference type="ARBA" id="ARBA00022989"/>
    </source>
</evidence>
<dbReference type="GO" id="GO:0000155">
    <property type="term" value="F:phosphorelay sensor kinase activity"/>
    <property type="evidence" value="ECO:0007669"/>
    <property type="project" value="InterPro"/>
</dbReference>
<evidence type="ECO:0000256" key="7">
    <source>
        <dbReference type="ARBA" id="ARBA00022692"/>
    </source>
</evidence>
<dbReference type="GO" id="GO:0005524">
    <property type="term" value="F:ATP binding"/>
    <property type="evidence" value="ECO:0007669"/>
    <property type="project" value="UniProtKB-KW"/>
</dbReference>
<evidence type="ECO:0000259" key="20">
    <source>
        <dbReference type="PROSITE" id="PS50110"/>
    </source>
</evidence>
<dbReference type="CDD" id="cd00088">
    <property type="entry name" value="HPT"/>
    <property type="match status" value="1"/>
</dbReference>
<dbReference type="PROSITE" id="PS50885">
    <property type="entry name" value="HAMP"/>
    <property type="match status" value="1"/>
</dbReference>
<evidence type="ECO:0000256" key="17">
    <source>
        <dbReference type="SAM" id="Coils"/>
    </source>
</evidence>
<dbReference type="SUPFAM" id="SSF52172">
    <property type="entry name" value="CheY-like"/>
    <property type="match status" value="2"/>
</dbReference>
<dbReference type="InterPro" id="IPR036641">
    <property type="entry name" value="HPT_dom_sf"/>
</dbReference>
<evidence type="ECO:0000256" key="16">
    <source>
        <dbReference type="PROSITE-ProRule" id="PRU00169"/>
    </source>
</evidence>
<keyword evidence="12 18" id="KW-1133">Transmembrane helix</keyword>
<evidence type="ECO:0000259" key="22">
    <source>
        <dbReference type="PROSITE" id="PS50894"/>
    </source>
</evidence>
<dbReference type="PROSITE" id="PS50894">
    <property type="entry name" value="HPT"/>
    <property type="match status" value="1"/>
</dbReference>
<dbReference type="SUPFAM" id="SSF47226">
    <property type="entry name" value="Histidine-containing phosphotransfer domain, HPT domain"/>
    <property type="match status" value="1"/>
</dbReference>
<dbReference type="Pfam" id="PF01627">
    <property type="entry name" value="Hpt"/>
    <property type="match status" value="1"/>
</dbReference>
<dbReference type="InterPro" id="IPR003660">
    <property type="entry name" value="HAMP_dom"/>
</dbReference>
<dbReference type="InterPro" id="IPR004358">
    <property type="entry name" value="Sig_transdc_His_kin-like_C"/>
</dbReference>
<dbReference type="EC" id="2.7.13.3" evidence="3"/>
<dbReference type="Gene3D" id="6.10.340.10">
    <property type="match status" value="1"/>
</dbReference>
<evidence type="ECO:0000256" key="6">
    <source>
        <dbReference type="ARBA" id="ARBA00022679"/>
    </source>
</evidence>
<dbReference type="Proteomes" id="UP000236721">
    <property type="component" value="Unassembled WGS sequence"/>
</dbReference>
<dbReference type="CDD" id="cd17546">
    <property type="entry name" value="REC_hyHK_CKI1_RcsC-like"/>
    <property type="match status" value="1"/>
</dbReference>
<organism evidence="23 24">
    <name type="scientific">Vibrio hangzhouensis</name>
    <dbReference type="NCBI Taxonomy" id="462991"/>
    <lineage>
        <taxon>Bacteria</taxon>
        <taxon>Pseudomonadati</taxon>
        <taxon>Pseudomonadota</taxon>
        <taxon>Gammaproteobacteria</taxon>
        <taxon>Vibrionales</taxon>
        <taxon>Vibrionaceae</taxon>
        <taxon>Vibrio</taxon>
    </lineage>
</organism>
<keyword evidence="24" id="KW-1185">Reference proteome</keyword>
<evidence type="ECO:0000259" key="21">
    <source>
        <dbReference type="PROSITE" id="PS50885"/>
    </source>
</evidence>
<dbReference type="GO" id="GO:0016787">
    <property type="term" value="F:hydrolase activity"/>
    <property type="evidence" value="ECO:0007669"/>
    <property type="project" value="UniProtKB-KW"/>
</dbReference>
<dbReference type="AlphaFoldDB" id="A0A1H6BVQ4"/>
<keyword evidence="10" id="KW-0378">Hydrolase</keyword>
<dbReference type="GO" id="GO:0005886">
    <property type="term" value="C:plasma membrane"/>
    <property type="evidence" value="ECO:0007669"/>
    <property type="project" value="UniProtKB-SubCell"/>
</dbReference>
<dbReference type="NCBIfam" id="NF008318">
    <property type="entry name" value="PRK11107.1"/>
    <property type="match status" value="1"/>
</dbReference>
<dbReference type="SMART" id="SM00388">
    <property type="entry name" value="HisKA"/>
    <property type="match status" value="1"/>
</dbReference>
<proteinExistence type="predicted"/>
<dbReference type="InterPro" id="IPR036097">
    <property type="entry name" value="HisK_dim/P_sf"/>
</dbReference>
<dbReference type="InterPro" id="IPR019247">
    <property type="entry name" value="Histidine_kinase_BarA_N"/>
</dbReference>
<dbReference type="Gene3D" id="1.20.120.160">
    <property type="entry name" value="HPT domain"/>
    <property type="match status" value="1"/>
</dbReference>
<dbReference type="FunFam" id="1.10.287.130:FF:000003">
    <property type="entry name" value="Histidine kinase"/>
    <property type="match status" value="1"/>
</dbReference>
<dbReference type="InterPro" id="IPR036890">
    <property type="entry name" value="HATPase_C_sf"/>
</dbReference>
<protein>
    <recommendedName>
        <fullName evidence="3">histidine kinase</fullName>
        <ecNumber evidence="3">2.7.13.3</ecNumber>
    </recommendedName>
</protein>
<dbReference type="Pfam" id="PF00072">
    <property type="entry name" value="Response_reg"/>
    <property type="match status" value="1"/>
</dbReference>
<evidence type="ECO:0000256" key="10">
    <source>
        <dbReference type="ARBA" id="ARBA00022801"/>
    </source>
</evidence>
<keyword evidence="7 18" id="KW-0812">Transmembrane</keyword>
<evidence type="ECO:0000313" key="23">
    <source>
        <dbReference type="EMBL" id="SEG64286.1"/>
    </source>
</evidence>
<reference evidence="24" key="1">
    <citation type="submission" date="2016-10" db="EMBL/GenBank/DDBJ databases">
        <authorList>
            <person name="Varghese N."/>
            <person name="Submissions S."/>
        </authorList>
    </citation>
    <scope>NUCLEOTIDE SEQUENCE [LARGE SCALE GENOMIC DNA]</scope>
    <source>
        <strain evidence="24">CGMCC 1.7062</strain>
    </source>
</reference>
<dbReference type="InterPro" id="IPR001789">
    <property type="entry name" value="Sig_transdc_resp-reg_receiver"/>
</dbReference>
<keyword evidence="17" id="KW-0175">Coiled coil</keyword>
<name>A0A1H6BVQ4_9VIBR</name>
<dbReference type="InterPro" id="IPR005467">
    <property type="entry name" value="His_kinase_dom"/>
</dbReference>
<feature type="transmembrane region" description="Helical" evidence="18">
    <location>
        <begin position="175"/>
        <end position="197"/>
    </location>
</feature>
<keyword evidence="14 18" id="KW-0472">Membrane</keyword>
<dbReference type="SUPFAM" id="SSF55874">
    <property type="entry name" value="ATPase domain of HSP90 chaperone/DNA topoisomerase II/histidine kinase"/>
    <property type="match status" value="1"/>
</dbReference>
<dbReference type="PROSITE" id="PS50109">
    <property type="entry name" value="HIS_KIN"/>
    <property type="match status" value="1"/>
</dbReference>
<keyword evidence="4" id="KW-1003">Cell membrane</keyword>
<sequence length="938" mass="105024">MTRYGLRARVITLTLAPTLIIGLLLSAFFSYNRYHDLESQVLNAGASIIEPLAIASEQGLINQSRESVRRLISYAHRKNSKFVRSIAVFDASHELFVTSNFHPNFDTLTFPKNQPIPFLSSSEIHDNTLILRAPILAESQLVSDTRELTSTNKTLGYIAIELDLSSLRLQQYQEVFSAILVLVLGLILSGIFAYRLMYDVTRPISHMKNMVDRIRRGHLDVRIEGKMHGELDSLKNGINAMAVSLSEYHVEMQHSIDQATSDLRETLEQLEIQNVELDIAKKRAQEAARVKSEFLANMSHELRTPLNGVIGFTRQMLKTQLTNSQTDYLQTIEKSANNLLNIINDILDFSKLEAGKLALENIPFEFQDSLEEVVALQATSAHEKGLELTLKVDSKIPNGLVGDPLRIQQILTNLVGNSIKFTERGNIDISVELKSHKEDRVELQFMVRDTGIGISERQQAQLFQAFSQADASISRRYGGTGLGLVITQKLVGQMGGEISLTSRLHQGSTFWFTVKLHSTEIPMIDPVDPMVINSKRLLLVEPNMQAASVLQQMLTNEGVMVTYRSTLPDRLDTFDYIILCLPTSEEVPLTVIENWIGRCQVSTSNIIIGTTSTQLALSDYLIQTHDVQCLTKPLSRKKLLQSLVEKQPAVLAPAMEIESTEKRPLTVMAVDDNPANLKLITALLSERVENVIACTSGQTSVEKAQEQHFDMVFMDIQMPHMDGVTACKLIKETQQNNTTPVVAVTAHAMSGERDRLLSEGMDDYLTKPIDEAMLLQVLNKWVPHRNHDVEARLDFIAPEENGTQPEATLKVATSEGDNQIIDWGAALKQAANKEDLAVDMLQMLVDFIPEVYALSEQVLESNFDDREQVVHLIHKLHGSCSYCGVPRLKSICATIEKTLRAGGTLEDIEPELFELQDEMDKVLESSELYLKRKEGTRP</sequence>
<dbReference type="RefSeq" id="WP_103882010.1">
    <property type="nucleotide sequence ID" value="NZ_FNVG01000026.1"/>
</dbReference>
<feature type="domain" description="Response regulatory" evidence="20">
    <location>
        <begin position="666"/>
        <end position="782"/>
    </location>
</feature>
<evidence type="ECO:0000256" key="1">
    <source>
        <dbReference type="ARBA" id="ARBA00000085"/>
    </source>
</evidence>
<dbReference type="SUPFAM" id="SSF158472">
    <property type="entry name" value="HAMP domain-like"/>
    <property type="match status" value="1"/>
</dbReference>